<dbReference type="Proteomes" id="UP000676565">
    <property type="component" value="Unassembled WGS sequence"/>
</dbReference>
<feature type="transmembrane region" description="Helical" evidence="8">
    <location>
        <begin position="192"/>
        <end position="212"/>
    </location>
</feature>
<keyword evidence="6 7" id="KW-0472">Membrane</keyword>
<feature type="transmembrane region" description="Helical" evidence="8">
    <location>
        <begin position="396"/>
        <end position="424"/>
    </location>
</feature>
<dbReference type="InterPro" id="IPR051085">
    <property type="entry name" value="MB_O-acyltransferase"/>
</dbReference>
<comment type="subcellular location">
    <subcellularLocation>
        <location evidence="1">Cell membrane</location>
        <topology evidence="1">Multi-pass membrane protein</topology>
    </subcellularLocation>
</comment>
<keyword evidence="3 7" id="KW-1003">Cell membrane</keyword>
<feature type="transmembrane region" description="Helical" evidence="8">
    <location>
        <begin position="112"/>
        <end position="130"/>
    </location>
</feature>
<name>A0ABS5C3L8_9BACT</name>
<sequence>MSLSLLASNTPPTVEPVYQSGFAYFRWLHDLLPAPFFHTQAFLAFFALVLLVYWSIPRRYAMTRVWVLVVASFHFYAAWSYELAFLVTGTTFADYLFGRIMGSSERPRFRKLILYTSIGMNLGILCYFKYRGFFLNELFDGMRNLGMEPGYEKLNPVAIFIPFGISFYTFEAISYAVDVYKRKIAPEKSLPRFLLFILFFPHLVAGPIVRAGDFLTQTRRPKRWNWVRVQVGVQLFLVGAFKKMAIADRMAMFCDPVFKDPEAYNSVAVWFAVLAYAIRIYCDFSGYSDMAVGAAHLLGYKLINNFNMPYLATNVSDFWRRWHISLSTWLRDYVFIPLGGSRGSRWLNYRNLLITMTVGGLWHGAAWGYILWGFAHGAMLVGHKQFKDFCANKPRLTAFLETAFGTGLRIFFTFLCVGLCWVLFQPELSKALAIFEKLFHIQRGLKLDMNNRSLWYTVVFLFACQWLVRSGAWAKIYPRLPAPVLGVGYAVCLCAALVLAPDNGTTFIYFQF</sequence>
<accession>A0ABS5C3L8</accession>
<evidence type="ECO:0000256" key="8">
    <source>
        <dbReference type="SAM" id="Phobius"/>
    </source>
</evidence>
<evidence type="ECO:0000256" key="5">
    <source>
        <dbReference type="ARBA" id="ARBA00022989"/>
    </source>
</evidence>
<dbReference type="InterPro" id="IPR024194">
    <property type="entry name" value="Ac/AlaTfrase_AlgI/DltB"/>
</dbReference>
<dbReference type="InterPro" id="IPR004299">
    <property type="entry name" value="MBOAT_fam"/>
</dbReference>
<gene>
    <name evidence="9" type="ORF">J8F10_35640</name>
</gene>
<evidence type="ECO:0000256" key="2">
    <source>
        <dbReference type="ARBA" id="ARBA00010323"/>
    </source>
</evidence>
<keyword evidence="7" id="KW-0012">Acyltransferase</keyword>
<evidence type="ECO:0000256" key="4">
    <source>
        <dbReference type="ARBA" id="ARBA00022692"/>
    </source>
</evidence>
<feature type="transmembrane region" description="Helical" evidence="8">
    <location>
        <begin position="157"/>
        <end position="180"/>
    </location>
</feature>
<proteinExistence type="inferred from homology"/>
<organism evidence="9 10">
    <name type="scientific">Gemmata palustris</name>
    <dbReference type="NCBI Taxonomy" id="2822762"/>
    <lineage>
        <taxon>Bacteria</taxon>
        <taxon>Pseudomonadati</taxon>
        <taxon>Planctomycetota</taxon>
        <taxon>Planctomycetia</taxon>
        <taxon>Gemmatales</taxon>
        <taxon>Gemmataceae</taxon>
        <taxon>Gemmata</taxon>
    </lineage>
</organism>
<evidence type="ECO:0000256" key="7">
    <source>
        <dbReference type="PIRNR" id="PIRNR016636"/>
    </source>
</evidence>
<dbReference type="PANTHER" id="PTHR13285">
    <property type="entry name" value="ACYLTRANSFERASE"/>
    <property type="match status" value="1"/>
</dbReference>
<comment type="caution">
    <text evidence="9">The sequence shown here is derived from an EMBL/GenBank/DDBJ whole genome shotgun (WGS) entry which is preliminary data.</text>
</comment>
<comment type="similarity">
    <text evidence="2 7">Belongs to the membrane-bound acyltransferase family.</text>
</comment>
<feature type="transmembrane region" description="Helical" evidence="8">
    <location>
        <begin position="352"/>
        <end position="375"/>
    </location>
</feature>
<protein>
    <submittedName>
        <fullName evidence="9">MBOAT family protein</fullName>
    </submittedName>
</protein>
<reference evidence="9 10" key="1">
    <citation type="submission" date="2021-04" db="EMBL/GenBank/DDBJ databases">
        <authorList>
            <person name="Ivanova A."/>
        </authorList>
    </citation>
    <scope>NUCLEOTIDE SEQUENCE [LARGE SCALE GENOMIC DNA]</scope>
    <source>
        <strain evidence="9 10">G18</strain>
    </source>
</reference>
<feature type="transmembrane region" description="Helical" evidence="8">
    <location>
        <begin position="61"/>
        <end position="77"/>
    </location>
</feature>
<feature type="transmembrane region" description="Helical" evidence="8">
    <location>
        <begin position="36"/>
        <end position="54"/>
    </location>
</feature>
<dbReference type="Pfam" id="PF03062">
    <property type="entry name" value="MBOAT"/>
    <property type="match status" value="1"/>
</dbReference>
<evidence type="ECO:0000313" key="10">
    <source>
        <dbReference type="Proteomes" id="UP000676565"/>
    </source>
</evidence>
<dbReference type="RefSeq" id="WP_210662776.1">
    <property type="nucleotide sequence ID" value="NZ_JAGKQQ010000002.1"/>
</dbReference>
<keyword evidence="5 8" id="KW-1133">Transmembrane helix</keyword>
<dbReference type="EMBL" id="JAGKQQ010000002">
    <property type="protein sequence ID" value="MBP3960587.1"/>
    <property type="molecule type" value="Genomic_DNA"/>
</dbReference>
<keyword evidence="7" id="KW-0808">Transferase</keyword>
<dbReference type="PANTHER" id="PTHR13285:SF18">
    <property type="entry name" value="PROTEIN-CYSTEINE N-PALMITOYLTRANSFERASE RASP"/>
    <property type="match status" value="1"/>
</dbReference>
<feature type="transmembrane region" description="Helical" evidence="8">
    <location>
        <begin position="453"/>
        <end position="468"/>
    </location>
</feature>
<evidence type="ECO:0000313" key="9">
    <source>
        <dbReference type="EMBL" id="MBP3960587.1"/>
    </source>
</evidence>
<dbReference type="PIRSF" id="PIRSF016636">
    <property type="entry name" value="AlgI_DltB"/>
    <property type="match status" value="1"/>
</dbReference>
<evidence type="ECO:0000256" key="1">
    <source>
        <dbReference type="ARBA" id="ARBA00004651"/>
    </source>
</evidence>
<evidence type="ECO:0000256" key="3">
    <source>
        <dbReference type="ARBA" id="ARBA00022475"/>
    </source>
</evidence>
<dbReference type="InterPro" id="IPR028362">
    <property type="entry name" value="AlgI"/>
</dbReference>
<keyword evidence="10" id="KW-1185">Reference proteome</keyword>
<keyword evidence="4 8" id="KW-0812">Transmembrane</keyword>
<feature type="transmembrane region" description="Helical" evidence="8">
    <location>
        <begin position="480"/>
        <end position="500"/>
    </location>
</feature>
<dbReference type="PIRSF" id="PIRSF500217">
    <property type="entry name" value="AlgI"/>
    <property type="match status" value="1"/>
</dbReference>
<evidence type="ECO:0000256" key="6">
    <source>
        <dbReference type="ARBA" id="ARBA00023136"/>
    </source>
</evidence>